<dbReference type="PROSITE" id="PS00041">
    <property type="entry name" value="HTH_ARAC_FAMILY_1"/>
    <property type="match status" value="1"/>
</dbReference>
<dbReference type="InterPro" id="IPR009057">
    <property type="entry name" value="Homeodomain-like_sf"/>
</dbReference>
<dbReference type="PANTHER" id="PTHR43280">
    <property type="entry name" value="ARAC-FAMILY TRANSCRIPTIONAL REGULATOR"/>
    <property type="match status" value="1"/>
</dbReference>
<dbReference type="Gene3D" id="1.10.10.60">
    <property type="entry name" value="Homeodomain-like"/>
    <property type="match status" value="2"/>
</dbReference>
<dbReference type="InterPro" id="IPR018062">
    <property type="entry name" value="HTH_AraC-typ_CS"/>
</dbReference>
<dbReference type="InterPro" id="IPR018060">
    <property type="entry name" value="HTH_AraC"/>
</dbReference>
<dbReference type="SMART" id="SM00342">
    <property type="entry name" value="HTH_ARAC"/>
    <property type="match status" value="1"/>
</dbReference>
<evidence type="ECO:0000259" key="4">
    <source>
        <dbReference type="PROSITE" id="PS01124"/>
    </source>
</evidence>
<dbReference type="PANTHER" id="PTHR43280:SF2">
    <property type="entry name" value="HTH-TYPE TRANSCRIPTIONAL REGULATOR EXSA"/>
    <property type="match status" value="1"/>
</dbReference>
<keyword evidence="2" id="KW-0238">DNA-binding</keyword>
<evidence type="ECO:0000313" key="5">
    <source>
        <dbReference type="EMBL" id="MCW0952838.1"/>
    </source>
</evidence>
<protein>
    <submittedName>
        <fullName evidence="5">AraC family transcriptional regulator</fullName>
    </submittedName>
</protein>
<reference evidence="5 6" key="1">
    <citation type="submission" date="2022-10" db="EMBL/GenBank/DDBJ databases">
        <title>Weissella fermenti sp. nov., isolated from fermented cabbage.</title>
        <authorList>
            <person name="Lee J.K."/>
            <person name="Baek J.H."/>
            <person name="Choi D.G."/>
            <person name="Kim J.M."/>
            <person name="Jeon C.O."/>
        </authorList>
    </citation>
    <scope>NUCLEOTIDE SEQUENCE [LARGE SCALE GENOMIC DNA]</scope>
    <source>
        <strain evidence="5 6">KACC 18534</strain>
    </source>
</reference>
<dbReference type="InterPro" id="IPR003313">
    <property type="entry name" value="AraC-bd"/>
</dbReference>
<dbReference type="SUPFAM" id="SSF46689">
    <property type="entry name" value="Homeodomain-like"/>
    <property type="match status" value="2"/>
</dbReference>
<dbReference type="Proteomes" id="UP001526225">
    <property type="component" value="Unassembled WGS sequence"/>
</dbReference>
<keyword evidence="3" id="KW-0804">Transcription</keyword>
<dbReference type="RefSeq" id="WP_213409439.1">
    <property type="nucleotide sequence ID" value="NZ_CP074441.1"/>
</dbReference>
<dbReference type="Gene3D" id="2.60.120.10">
    <property type="entry name" value="Jelly Rolls"/>
    <property type="match status" value="1"/>
</dbReference>
<gene>
    <name evidence="5" type="ORF">OIT44_01985</name>
</gene>
<evidence type="ECO:0000256" key="3">
    <source>
        <dbReference type="ARBA" id="ARBA00023163"/>
    </source>
</evidence>
<dbReference type="Pfam" id="PF12833">
    <property type="entry name" value="HTH_18"/>
    <property type="match status" value="1"/>
</dbReference>
<comment type="caution">
    <text evidence="5">The sequence shown here is derived from an EMBL/GenBank/DDBJ whole genome shotgun (WGS) entry which is preliminary data.</text>
</comment>
<accession>A0ABT3E342</accession>
<dbReference type="InterPro" id="IPR037923">
    <property type="entry name" value="HTH-like"/>
</dbReference>
<dbReference type="Pfam" id="PF02311">
    <property type="entry name" value="AraC_binding"/>
    <property type="match status" value="1"/>
</dbReference>
<dbReference type="EMBL" id="JAOZFE010000001">
    <property type="protein sequence ID" value="MCW0952838.1"/>
    <property type="molecule type" value="Genomic_DNA"/>
</dbReference>
<dbReference type="PROSITE" id="PS01124">
    <property type="entry name" value="HTH_ARAC_FAMILY_2"/>
    <property type="match status" value="1"/>
</dbReference>
<organism evidence="5 6">
    <name type="scientific">Weissella ceti</name>
    <dbReference type="NCBI Taxonomy" id="759620"/>
    <lineage>
        <taxon>Bacteria</taxon>
        <taxon>Bacillati</taxon>
        <taxon>Bacillota</taxon>
        <taxon>Bacilli</taxon>
        <taxon>Lactobacillales</taxon>
        <taxon>Lactobacillaceae</taxon>
        <taxon>Weissella</taxon>
    </lineage>
</organism>
<feature type="domain" description="HTH araC/xylS-type" evidence="4">
    <location>
        <begin position="194"/>
        <end position="292"/>
    </location>
</feature>
<name>A0ABT3E342_9LACO</name>
<sequence>MVEIYKHEELLNHERVERADFDLPMHWIHVHNNEPGWIVPDHWHEELEVSFTVNGSLKGYRINGEEFNTRPGDVLLVRPGDVHCVATQAPDPERDILTIFFDSKILLQDVPNIKQLKFYLHPNSVNKEEAKKLQTDLMAFYHAIHRDETDPTRKLELKKLMYDLLHRIVTSFGYVSEDSNLRIDSTGMSSELMQDIVQYIKEHVQEDIRVQDLADEFNISPSYLTRSFKRYLDRTPTAYIQLMKINVATQYLINTDHSVQYVADLSGFGSLRSFERAFKEQYDRTPTEYRRERKINI</sequence>
<dbReference type="SUPFAM" id="SSF51215">
    <property type="entry name" value="Regulatory protein AraC"/>
    <property type="match status" value="1"/>
</dbReference>
<proteinExistence type="predicted"/>
<evidence type="ECO:0000256" key="1">
    <source>
        <dbReference type="ARBA" id="ARBA00023015"/>
    </source>
</evidence>
<dbReference type="InterPro" id="IPR014710">
    <property type="entry name" value="RmlC-like_jellyroll"/>
</dbReference>
<keyword evidence="6" id="KW-1185">Reference proteome</keyword>
<keyword evidence="1" id="KW-0805">Transcription regulation</keyword>
<evidence type="ECO:0000256" key="2">
    <source>
        <dbReference type="ARBA" id="ARBA00023125"/>
    </source>
</evidence>
<evidence type="ECO:0000313" key="6">
    <source>
        <dbReference type="Proteomes" id="UP001526225"/>
    </source>
</evidence>